<reference evidence="1 2" key="1">
    <citation type="journal article" date="2020" name="Microb. Genom.">
        <title>Analysis of complete Campylobacter concisus genomes identifies genomospecies features, secretion systems and novel plasmids and their association with severe ulcerative colitis.</title>
        <authorList>
            <person name="Liu F."/>
            <person name="Chen S."/>
            <person name="Luu L.D.W."/>
            <person name="Lee S.A."/>
            <person name="Tay A.C.Y."/>
            <person name="Wu R."/>
            <person name="Riordan S.M."/>
            <person name="Lan R."/>
            <person name="Liu L."/>
            <person name="Zhang L."/>
        </authorList>
    </citation>
    <scope>NUCLEOTIDE SEQUENCE [LARGE SCALE GENOMIC DNA]</scope>
    <source>
        <strain evidence="1 2">H9O-S2</strain>
    </source>
</reference>
<dbReference type="EMBL" id="CP049232">
    <property type="protein sequence ID" value="QPI06164.1"/>
    <property type="molecule type" value="Genomic_DNA"/>
</dbReference>
<sequence length="399" mass="46328">MEIKSKKEHFEKLFADMSKGYMTAKAEADRQRAMGKHDYNIFTLFHGFSDEVNLHSNFIASLLDPNGDHYKGDLFLKLFLETCGIDDFSIDTSRATVFKEFKHIDIYISDGKKHIILENKVYAKDQPTQIARYIETIIQNKDAEDEDIYVLYLHPDGDLPKEYSLGDYKTNQDETKLVKKGSTINFKVISYEDEISNWIDKCKNEVSNITDLNVFLSQYKDVIEMIYNRYKRIDKMEKANLVEVFKENYAAVLDIVNNHQEVRKEIINEFFKNLSKELEKIYPEENSYKVGGEEVASNKYCQPIKIESENWKLFNFAIEFTGANLTKPIMGFVKKDKTIDLSKIDNTKNSDDFWIESKEISGGDICKSIVAGGFENILLKNIKDFISEYDEKISSLKQN</sequence>
<dbReference type="InterPro" id="IPR029470">
    <property type="entry name" value="PDDEXK_4"/>
</dbReference>
<dbReference type="AlphaFoldDB" id="A0A7S9X6B4"/>
<gene>
    <name evidence="1" type="ORF">G5B96_02040</name>
</gene>
<name>A0A7S9X6B4_9BACT</name>
<dbReference type="RefSeq" id="WP_149711967.1">
    <property type="nucleotide sequence ID" value="NZ_CABPVE010000001.1"/>
</dbReference>
<organism evidence="1 2">
    <name type="scientific">Campylobacter concisus</name>
    <dbReference type="NCBI Taxonomy" id="199"/>
    <lineage>
        <taxon>Bacteria</taxon>
        <taxon>Pseudomonadati</taxon>
        <taxon>Campylobacterota</taxon>
        <taxon>Epsilonproteobacteria</taxon>
        <taxon>Campylobacterales</taxon>
        <taxon>Campylobacteraceae</taxon>
        <taxon>Campylobacter</taxon>
    </lineage>
</organism>
<accession>A0A7S9X6B4</accession>
<protein>
    <submittedName>
        <fullName evidence="1">PD-(D/E)XK nuclease family protein</fullName>
    </submittedName>
</protein>
<evidence type="ECO:0000313" key="2">
    <source>
        <dbReference type="Proteomes" id="UP000594535"/>
    </source>
</evidence>
<dbReference type="Pfam" id="PF14281">
    <property type="entry name" value="PDDEXK_4"/>
    <property type="match status" value="1"/>
</dbReference>
<dbReference type="Proteomes" id="UP000594535">
    <property type="component" value="Chromosome"/>
</dbReference>
<evidence type="ECO:0000313" key="1">
    <source>
        <dbReference type="EMBL" id="QPI06164.1"/>
    </source>
</evidence>
<proteinExistence type="predicted"/>